<dbReference type="SUPFAM" id="SSF81383">
    <property type="entry name" value="F-box domain"/>
    <property type="match status" value="1"/>
</dbReference>
<name>L5KK17_PTEAL</name>
<dbReference type="InterPro" id="IPR036047">
    <property type="entry name" value="F-box-like_dom_sf"/>
</dbReference>
<evidence type="ECO:0000313" key="3">
    <source>
        <dbReference type="EMBL" id="ELK11126.1"/>
    </source>
</evidence>
<dbReference type="PANTHER" id="PTHR46731">
    <property type="entry name" value="F-BOX ONLY PROTEIN 15"/>
    <property type="match status" value="1"/>
</dbReference>
<evidence type="ECO:0000256" key="1">
    <source>
        <dbReference type="SAM" id="MobiDB-lite"/>
    </source>
</evidence>
<dbReference type="InParanoid" id="L5KK17"/>
<feature type="domain" description="F-box" evidence="2">
    <location>
        <begin position="169"/>
        <end position="215"/>
    </location>
</feature>
<gene>
    <name evidence="3" type="ORF">PAL_GLEAN10017169</name>
</gene>
<reference evidence="4" key="1">
    <citation type="journal article" date="2013" name="Science">
        <title>Comparative analysis of bat genomes provides insight into the evolution of flight and immunity.</title>
        <authorList>
            <person name="Zhang G."/>
            <person name="Cowled C."/>
            <person name="Shi Z."/>
            <person name="Huang Z."/>
            <person name="Bishop-Lilly K.A."/>
            <person name="Fang X."/>
            <person name="Wynne J.W."/>
            <person name="Xiong Z."/>
            <person name="Baker M.L."/>
            <person name="Zhao W."/>
            <person name="Tachedjian M."/>
            <person name="Zhu Y."/>
            <person name="Zhou P."/>
            <person name="Jiang X."/>
            <person name="Ng J."/>
            <person name="Yang L."/>
            <person name="Wu L."/>
            <person name="Xiao J."/>
            <person name="Feng Y."/>
            <person name="Chen Y."/>
            <person name="Sun X."/>
            <person name="Zhang Y."/>
            <person name="Marsh G.A."/>
            <person name="Crameri G."/>
            <person name="Broder C.C."/>
            <person name="Frey K.G."/>
            <person name="Wang L.F."/>
            <person name="Wang J."/>
        </authorList>
    </citation>
    <scope>NUCLEOTIDE SEQUENCE [LARGE SCALE GENOMIC DNA]</scope>
</reference>
<accession>L5KK17</accession>
<dbReference type="STRING" id="9402.L5KK17"/>
<dbReference type="AlphaFoldDB" id="L5KK17"/>
<organism evidence="3 4">
    <name type="scientific">Pteropus alecto</name>
    <name type="common">Black flying fox</name>
    <dbReference type="NCBI Taxonomy" id="9402"/>
    <lineage>
        <taxon>Eukaryota</taxon>
        <taxon>Metazoa</taxon>
        <taxon>Chordata</taxon>
        <taxon>Craniata</taxon>
        <taxon>Vertebrata</taxon>
        <taxon>Euteleostomi</taxon>
        <taxon>Mammalia</taxon>
        <taxon>Eutheria</taxon>
        <taxon>Laurasiatheria</taxon>
        <taxon>Chiroptera</taxon>
        <taxon>Yinpterochiroptera</taxon>
        <taxon>Pteropodoidea</taxon>
        <taxon>Pteropodidae</taxon>
        <taxon>Pteropodinae</taxon>
        <taxon>Pteropus</taxon>
    </lineage>
</organism>
<feature type="compositionally biased region" description="Basic and acidic residues" evidence="1">
    <location>
        <begin position="30"/>
        <end position="52"/>
    </location>
</feature>
<dbReference type="PROSITE" id="PS50181">
    <property type="entry name" value="FBOX"/>
    <property type="match status" value="1"/>
</dbReference>
<dbReference type="eggNOG" id="ENOG502QPX2">
    <property type="taxonomic scope" value="Eukaryota"/>
</dbReference>
<dbReference type="FunCoup" id="L5KK17">
    <property type="interactions" value="166"/>
</dbReference>
<dbReference type="SMART" id="SM00256">
    <property type="entry name" value="FBOX"/>
    <property type="match status" value="1"/>
</dbReference>
<evidence type="ECO:0000259" key="2">
    <source>
        <dbReference type="PROSITE" id="PS50181"/>
    </source>
</evidence>
<dbReference type="Pfam" id="PF12937">
    <property type="entry name" value="F-box-like"/>
    <property type="match status" value="1"/>
</dbReference>
<dbReference type="GO" id="GO:0019005">
    <property type="term" value="C:SCF ubiquitin ligase complex"/>
    <property type="evidence" value="ECO:0007669"/>
    <property type="project" value="TreeGrafter"/>
</dbReference>
<dbReference type="PANTHER" id="PTHR46731:SF1">
    <property type="entry name" value="F-BOX ONLY PROTEIN 15"/>
    <property type="match status" value="1"/>
</dbReference>
<feature type="region of interest" description="Disordered" evidence="1">
    <location>
        <begin position="1"/>
        <end position="52"/>
    </location>
</feature>
<evidence type="ECO:0000313" key="4">
    <source>
        <dbReference type="Proteomes" id="UP000010552"/>
    </source>
</evidence>
<feature type="region of interest" description="Disordered" evidence="1">
    <location>
        <begin position="98"/>
        <end position="131"/>
    </location>
</feature>
<dbReference type="Gene3D" id="1.20.1280.50">
    <property type="match status" value="1"/>
</dbReference>
<dbReference type="InterPro" id="IPR001810">
    <property type="entry name" value="F-box_dom"/>
</dbReference>
<dbReference type="CDD" id="cd22093">
    <property type="entry name" value="F-box_FBXO15"/>
    <property type="match status" value="1"/>
</dbReference>
<proteinExistence type="predicted"/>
<sequence length="476" mass="52668">MPLQSELGSPGGPGNSSLRISLLTHLPQRGGHEDSISHNAKRPEHRLPDDPARTAYARAALPLPKRWGRWYPRSGIQRLGSGVSLGDPWGRGALRDSLGRPLSGAGRGRERVVSPAPHKVNDPACPKHPRSSWYRIRKGPGDNFAAGCTTLKQSARHGRSCERSSAHCSVSLDGLPSEILLKILSYLDAMTLLCTGCVNRRFYHLANDKSNWKVNSVEKTAEPVNLLSVEDKEAGYWKKEYVTKQIASVKAALAQVLKPVDPYTGLPVKTKEALRISGLGWVIILKEKGGKEYIMEHVDLSINDSSVTIVWYGKNWPRLATLSTLDLCGVTPVFIDRSKTPTKNSPSELPAHTPLLDDSPERGLHGFQLHVDMHSGGTSYLCSTFHNLFTKKVVFSNGERGDWNPPPSLSPPGTGFCSACLLFHLSLPTYRVDYMDSTGQVHMELVWIEETEEYFIVSLVLYLSTAKINHWFGTQY</sequence>
<keyword evidence="4" id="KW-1185">Reference proteome</keyword>
<dbReference type="EMBL" id="KB030713">
    <property type="protein sequence ID" value="ELK11126.1"/>
    <property type="molecule type" value="Genomic_DNA"/>
</dbReference>
<dbReference type="Proteomes" id="UP000010552">
    <property type="component" value="Unassembled WGS sequence"/>
</dbReference>
<protein>
    <submittedName>
        <fullName evidence="3">F-box only protein 15</fullName>
    </submittedName>
</protein>